<evidence type="ECO:0000259" key="11">
    <source>
        <dbReference type="PROSITE" id="PS51321"/>
    </source>
</evidence>
<dbReference type="EMBL" id="CP144699">
    <property type="protein sequence ID" value="WVZ20327.1"/>
    <property type="molecule type" value="Genomic_DNA"/>
</dbReference>
<dbReference type="Proteomes" id="UP001374535">
    <property type="component" value="Chromosome 2"/>
</dbReference>
<dbReference type="GO" id="GO:0006368">
    <property type="term" value="P:transcription elongation by RNA polymerase II"/>
    <property type="evidence" value="ECO:0007669"/>
    <property type="project" value="InterPro"/>
</dbReference>
<evidence type="ECO:0000256" key="8">
    <source>
        <dbReference type="SAM" id="MobiDB-lite"/>
    </source>
</evidence>
<dbReference type="InterPro" id="IPR036575">
    <property type="entry name" value="TFIIS_cen_dom_sf"/>
</dbReference>
<dbReference type="InterPro" id="IPR035441">
    <property type="entry name" value="TFIIS/LEDGF_dom_sf"/>
</dbReference>
<evidence type="ECO:0008006" key="14">
    <source>
        <dbReference type="Google" id="ProtNLM"/>
    </source>
</evidence>
<keyword evidence="2" id="KW-0479">Metal-binding</keyword>
<gene>
    <name evidence="12" type="ORF">V8G54_007649</name>
</gene>
<dbReference type="PANTHER" id="PTHR11477:SF0">
    <property type="entry name" value="IP08861P-RELATED"/>
    <property type="match status" value="1"/>
</dbReference>
<dbReference type="SUPFAM" id="SSF46942">
    <property type="entry name" value="Elongation factor TFIIS domain 2"/>
    <property type="match status" value="1"/>
</dbReference>
<keyword evidence="13" id="KW-1185">Reference proteome</keyword>
<dbReference type="PROSITE" id="PS51319">
    <property type="entry name" value="TFIIS_N"/>
    <property type="match status" value="1"/>
</dbReference>
<keyword evidence="4" id="KW-0862">Zinc</keyword>
<feature type="domain" description="TFIIS-type" evidence="9">
    <location>
        <begin position="464"/>
        <end position="504"/>
    </location>
</feature>
<dbReference type="GO" id="GO:0008270">
    <property type="term" value="F:zinc ion binding"/>
    <property type="evidence" value="ECO:0007669"/>
    <property type="project" value="UniProtKB-KW"/>
</dbReference>
<evidence type="ECO:0000256" key="4">
    <source>
        <dbReference type="ARBA" id="ARBA00022833"/>
    </source>
</evidence>
<comment type="subcellular location">
    <subcellularLocation>
        <location evidence="1 7">Nucleus</location>
    </subcellularLocation>
</comment>
<keyword evidence="3 6" id="KW-0863">Zinc-finger</keyword>
<dbReference type="CDD" id="cd13749">
    <property type="entry name" value="Zn-ribbon_TFIIS"/>
    <property type="match status" value="1"/>
</dbReference>
<evidence type="ECO:0000259" key="10">
    <source>
        <dbReference type="PROSITE" id="PS51319"/>
    </source>
</evidence>
<dbReference type="Gene3D" id="1.10.472.30">
    <property type="entry name" value="Transcription elongation factor S-II, central domain"/>
    <property type="match status" value="1"/>
</dbReference>
<feature type="compositionally biased region" description="Basic and acidic residues" evidence="8">
    <location>
        <begin position="259"/>
        <end position="302"/>
    </location>
</feature>
<feature type="domain" description="TFIIS central" evidence="11">
    <location>
        <begin position="338"/>
        <end position="461"/>
    </location>
</feature>
<dbReference type="SUPFAM" id="SSF47676">
    <property type="entry name" value="Conserved domain common to transcription factors TFIIS, elongin A, CRSP70"/>
    <property type="match status" value="1"/>
</dbReference>
<evidence type="ECO:0000259" key="9">
    <source>
        <dbReference type="PROSITE" id="PS51133"/>
    </source>
</evidence>
<feature type="domain" description="TFIIS N-terminal" evidence="10">
    <location>
        <begin position="54"/>
        <end position="226"/>
    </location>
</feature>
<organism evidence="12 13">
    <name type="scientific">Vigna mungo</name>
    <name type="common">Black gram</name>
    <name type="synonym">Phaseolus mungo</name>
    <dbReference type="NCBI Taxonomy" id="3915"/>
    <lineage>
        <taxon>Eukaryota</taxon>
        <taxon>Viridiplantae</taxon>
        <taxon>Streptophyta</taxon>
        <taxon>Embryophyta</taxon>
        <taxon>Tracheophyta</taxon>
        <taxon>Spermatophyta</taxon>
        <taxon>Magnoliopsida</taxon>
        <taxon>eudicotyledons</taxon>
        <taxon>Gunneridae</taxon>
        <taxon>Pentapetalae</taxon>
        <taxon>rosids</taxon>
        <taxon>fabids</taxon>
        <taxon>Fabales</taxon>
        <taxon>Fabaceae</taxon>
        <taxon>Papilionoideae</taxon>
        <taxon>50 kb inversion clade</taxon>
        <taxon>NPAAA clade</taxon>
        <taxon>indigoferoid/millettioid clade</taxon>
        <taxon>Phaseoleae</taxon>
        <taxon>Vigna</taxon>
    </lineage>
</organism>
<dbReference type="InterPro" id="IPR006289">
    <property type="entry name" value="TFSII"/>
</dbReference>
<dbReference type="GO" id="GO:0003676">
    <property type="term" value="F:nucleic acid binding"/>
    <property type="evidence" value="ECO:0007669"/>
    <property type="project" value="InterPro"/>
</dbReference>
<evidence type="ECO:0000313" key="12">
    <source>
        <dbReference type="EMBL" id="WVZ20327.1"/>
    </source>
</evidence>
<dbReference type="FunFam" id="2.20.25.10:FF:000001">
    <property type="entry name" value="Probable Transcription elongation factor S-II"/>
    <property type="match status" value="1"/>
</dbReference>
<dbReference type="PROSITE" id="PS51321">
    <property type="entry name" value="TFIIS_CENTRAL"/>
    <property type="match status" value="1"/>
</dbReference>
<dbReference type="InterPro" id="IPR003618">
    <property type="entry name" value="TFIIS_cen_dom"/>
</dbReference>
<dbReference type="PANTHER" id="PTHR11477">
    <property type="entry name" value="TRANSCRIPTION FACTOR S-II ZINC FINGER DOMAIN-CONTAINING PROTEIN"/>
    <property type="match status" value="1"/>
</dbReference>
<dbReference type="SMART" id="SM00440">
    <property type="entry name" value="ZnF_C2C2"/>
    <property type="match status" value="1"/>
</dbReference>
<reference evidence="12 13" key="1">
    <citation type="journal article" date="2023" name="Life. Sci Alliance">
        <title>Evolutionary insights into 3D genome organization and epigenetic landscape of Vigna mungo.</title>
        <authorList>
            <person name="Junaid A."/>
            <person name="Singh B."/>
            <person name="Bhatia S."/>
        </authorList>
    </citation>
    <scope>NUCLEOTIDE SEQUENCE [LARGE SCALE GENOMIC DNA]</scope>
    <source>
        <strain evidence="12">Urdbean</strain>
    </source>
</reference>
<name>A0AAQ3S7H6_VIGMU</name>
<dbReference type="SUPFAM" id="SSF57783">
    <property type="entry name" value="Zinc beta-ribbon"/>
    <property type="match status" value="1"/>
</dbReference>
<feature type="compositionally biased region" description="Basic and acidic residues" evidence="8">
    <location>
        <begin position="237"/>
        <end position="248"/>
    </location>
</feature>
<dbReference type="PROSITE" id="PS51133">
    <property type="entry name" value="ZF_TFIIS_2"/>
    <property type="match status" value="1"/>
</dbReference>
<dbReference type="InterPro" id="IPR001222">
    <property type="entry name" value="Znf_TFIIS"/>
</dbReference>
<evidence type="ECO:0000256" key="2">
    <source>
        <dbReference type="ARBA" id="ARBA00022723"/>
    </source>
</evidence>
<keyword evidence="5 7" id="KW-0539">Nucleus</keyword>
<evidence type="ECO:0000256" key="6">
    <source>
        <dbReference type="PROSITE-ProRule" id="PRU00472"/>
    </source>
</evidence>
<evidence type="ECO:0000256" key="7">
    <source>
        <dbReference type="PROSITE-ProRule" id="PRU00649"/>
    </source>
</evidence>
<dbReference type="Pfam" id="PF01096">
    <property type="entry name" value="Zn_ribbon_TFIIS"/>
    <property type="match status" value="1"/>
</dbReference>
<proteinExistence type="predicted"/>
<accession>A0AAQ3S7H6</accession>
<dbReference type="Gene3D" id="2.20.25.10">
    <property type="match status" value="1"/>
</dbReference>
<evidence type="ECO:0000256" key="3">
    <source>
        <dbReference type="ARBA" id="ARBA00022771"/>
    </source>
</evidence>
<dbReference type="SMART" id="SM00510">
    <property type="entry name" value="TFS2M"/>
    <property type="match status" value="1"/>
</dbReference>
<feature type="region of interest" description="Disordered" evidence="8">
    <location>
        <begin position="230"/>
        <end position="302"/>
    </location>
</feature>
<protein>
    <recommendedName>
        <fullName evidence="14">Transcription elongation factor TFIIS</fullName>
    </recommendedName>
</protein>
<evidence type="ECO:0000256" key="1">
    <source>
        <dbReference type="ARBA" id="ARBA00004123"/>
    </source>
</evidence>
<dbReference type="NCBIfam" id="TIGR01385">
    <property type="entry name" value="TFSII"/>
    <property type="match status" value="1"/>
</dbReference>
<sequence>MFGRLRHKTQYQPFLFFLSLATRPPQETTAAASGTILASERSEGWGLMEKELVELYDAAKKAADAALSGDAEHEESRCIDALEQLKKFPVNYKILVNTQKEETLYFFVACLGVGWGQISDQSLLRGKIRVTFYALQELGLAVISWVLLFGGAGYGSLLGFGSFPFPPNITVLFNERKRQTTLDGICSPDLVKVGKHLKVLTKHPRKTIRAFAVDLIEIWKGIIIKETSKNKNGGADGKVESANGDRSKPGKMQKSPSVKVEKGETVKAERNDRNGTSKSESMKKAQNDVKNEKTDRAASVKVEKSAKEVKPFSGTKKFSSSSATPPKLTTMIKSNDATRDKIRELLHEALSKVSGEADEDLVEIVNASDPIRVAVTVESVLFEKWGPSNGAQKVKYRSLMFNLKDSNNPDFRRKVLLGVVEPEQLINMTSAEMASEQRKQENQKITEKALFECERGMQPKATTDQFKCGRCGQRKCTYYQMQTRSADEPMTTYVTCVVCNNRWKFC</sequence>
<dbReference type="AlphaFoldDB" id="A0AAQ3S7H6"/>
<dbReference type="GO" id="GO:0005634">
    <property type="term" value="C:nucleus"/>
    <property type="evidence" value="ECO:0007669"/>
    <property type="project" value="UniProtKB-SubCell"/>
</dbReference>
<dbReference type="PROSITE" id="PS00466">
    <property type="entry name" value="ZF_TFIIS_1"/>
    <property type="match status" value="1"/>
</dbReference>
<evidence type="ECO:0000256" key="5">
    <source>
        <dbReference type="ARBA" id="ARBA00023242"/>
    </source>
</evidence>
<evidence type="ECO:0000313" key="13">
    <source>
        <dbReference type="Proteomes" id="UP001374535"/>
    </source>
</evidence>
<dbReference type="Pfam" id="PF07500">
    <property type="entry name" value="TFIIS_M"/>
    <property type="match status" value="1"/>
</dbReference>
<dbReference type="InterPro" id="IPR017923">
    <property type="entry name" value="TFIIS_N"/>
</dbReference>